<protein>
    <recommendedName>
        <fullName evidence="1">Outer membrane channel protein CpnT-like N-terminal domain-containing protein</fullName>
    </recommendedName>
</protein>
<dbReference type="InterPro" id="IPR057746">
    <property type="entry name" value="CpnT-like_N"/>
</dbReference>
<evidence type="ECO:0000259" key="1">
    <source>
        <dbReference type="Pfam" id="PF25547"/>
    </source>
</evidence>
<comment type="caution">
    <text evidence="2">The sequence shown here is derived from an EMBL/GenBank/DDBJ whole genome shotgun (WGS) entry which is preliminary data.</text>
</comment>
<feature type="domain" description="Outer membrane channel protein CpnT-like N-terminal" evidence="1">
    <location>
        <begin position="10"/>
        <end position="149"/>
    </location>
</feature>
<evidence type="ECO:0000313" key="2">
    <source>
        <dbReference type="EMBL" id="MBH5147891.1"/>
    </source>
</evidence>
<accession>A0A1F2Q1Z6</accession>
<proteinExistence type="predicted"/>
<organism evidence="2 3">
    <name type="scientific">Rhodococcus erythropolis</name>
    <name type="common">Arthrobacter picolinophilus</name>
    <dbReference type="NCBI Taxonomy" id="1833"/>
    <lineage>
        <taxon>Bacteria</taxon>
        <taxon>Bacillati</taxon>
        <taxon>Actinomycetota</taxon>
        <taxon>Actinomycetes</taxon>
        <taxon>Mycobacteriales</taxon>
        <taxon>Nocardiaceae</taxon>
        <taxon>Rhodococcus</taxon>
        <taxon>Rhodococcus erythropolis group</taxon>
    </lineage>
</organism>
<gene>
    <name evidence="2" type="ORF">I3517_35370</name>
</gene>
<dbReference type="Pfam" id="PF25547">
    <property type="entry name" value="WXG100_2"/>
    <property type="match status" value="1"/>
</dbReference>
<sequence>MGLEIPGWLQAVASVAVGSDWPQGDETALWRLGDAWSGAADRIEASAAAGGYGLQTVLASIDGRAGDSLSRYWSEAGGVAEVFERLSSAAAELGQSCTDTGTDIEYTKLSILAALGALALEIAAMVAAAVPTLGASTAGIVAAEVATTLTVRMLLQQLLIRVIEAAAVEAAAAVFSGLAIQLGQMTMDHRQSIDGGKVVTEGRDGFIKGLANGGLKTTPDRVGPDPNPLPTGSRLQQIARGAFDDAVSGASAAIVTKEVTGGDASLTDITSGAIGGGIGSVKDGLVARNEDLNAAGLSPTALNWDF</sequence>
<dbReference type="RefSeq" id="WP_019748273.1">
    <property type="nucleotide sequence ID" value="NZ_CP070870.1"/>
</dbReference>
<dbReference type="AlphaFoldDB" id="A0A1F2Q1Z6"/>
<keyword evidence="3" id="KW-1185">Reference proteome</keyword>
<dbReference type="GeneID" id="57487174"/>
<evidence type="ECO:0000313" key="3">
    <source>
        <dbReference type="Proteomes" id="UP000627573"/>
    </source>
</evidence>
<name>A0A1F2Q1Z6_RHOER</name>
<dbReference type="EMBL" id="JAECSB010000103">
    <property type="protein sequence ID" value="MBH5147891.1"/>
    <property type="molecule type" value="Genomic_DNA"/>
</dbReference>
<dbReference type="Proteomes" id="UP000627573">
    <property type="component" value="Unassembled WGS sequence"/>
</dbReference>
<reference evidence="2 3" key="1">
    <citation type="submission" date="2020-12" db="EMBL/GenBank/DDBJ databases">
        <title>Draft genome sequence of furan degrading bacterial strain FUR100.</title>
        <authorList>
            <person name="Woiski C."/>
        </authorList>
    </citation>
    <scope>NUCLEOTIDE SEQUENCE [LARGE SCALE GENOMIC DNA]</scope>
    <source>
        <strain evidence="2 3">FUR100</strain>
    </source>
</reference>